<comment type="catalytic activity">
    <reaction evidence="1">
        <text>Thiol-dependent hydrolysis of ester, thioester, amide, peptide and isopeptide bonds formed by the C-terminal Gly of ubiquitin (a 76-residue protein attached to proteins as an intracellular targeting signal).</text>
        <dbReference type="EC" id="3.4.19.12"/>
    </reaction>
</comment>
<keyword evidence="4" id="KW-0645">Protease</keyword>
<feature type="chain" id="PRO_5046658677" description="ubiquitinyl hydrolase 1" evidence="8">
    <location>
        <begin position="16"/>
        <end position="579"/>
    </location>
</feature>
<evidence type="ECO:0000313" key="10">
    <source>
        <dbReference type="EMBL" id="KAL5103607.1"/>
    </source>
</evidence>
<accession>A0ABR4Q1Y1</accession>
<evidence type="ECO:0000256" key="6">
    <source>
        <dbReference type="ARBA" id="ARBA00022801"/>
    </source>
</evidence>
<dbReference type="InterPro" id="IPR018200">
    <property type="entry name" value="USP_CS"/>
</dbReference>
<organism evidence="10 11">
    <name type="scientific">Taenia crassiceps</name>
    <dbReference type="NCBI Taxonomy" id="6207"/>
    <lineage>
        <taxon>Eukaryota</taxon>
        <taxon>Metazoa</taxon>
        <taxon>Spiralia</taxon>
        <taxon>Lophotrochozoa</taxon>
        <taxon>Platyhelminthes</taxon>
        <taxon>Cestoda</taxon>
        <taxon>Eucestoda</taxon>
        <taxon>Cyclophyllidea</taxon>
        <taxon>Taeniidae</taxon>
        <taxon>Taenia</taxon>
    </lineage>
</organism>
<evidence type="ECO:0000259" key="9">
    <source>
        <dbReference type="PROSITE" id="PS50235"/>
    </source>
</evidence>
<evidence type="ECO:0000256" key="5">
    <source>
        <dbReference type="ARBA" id="ARBA00022786"/>
    </source>
</evidence>
<proteinExistence type="inferred from homology"/>
<dbReference type="InterPro" id="IPR028889">
    <property type="entry name" value="USP"/>
</dbReference>
<dbReference type="CDD" id="cd02257">
    <property type="entry name" value="Peptidase_C19"/>
    <property type="match status" value="1"/>
</dbReference>
<keyword evidence="7" id="KW-0788">Thiol protease</keyword>
<dbReference type="SUPFAM" id="SSF54001">
    <property type="entry name" value="Cysteine proteinases"/>
    <property type="match status" value="1"/>
</dbReference>
<dbReference type="InterPro" id="IPR038765">
    <property type="entry name" value="Papain-like_cys_pep_sf"/>
</dbReference>
<dbReference type="Proteomes" id="UP001651158">
    <property type="component" value="Unassembled WGS sequence"/>
</dbReference>
<dbReference type="Pfam" id="PF00443">
    <property type="entry name" value="UCH"/>
    <property type="match status" value="1"/>
</dbReference>
<evidence type="ECO:0000256" key="7">
    <source>
        <dbReference type="ARBA" id="ARBA00022807"/>
    </source>
</evidence>
<evidence type="ECO:0000256" key="4">
    <source>
        <dbReference type="ARBA" id="ARBA00022670"/>
    </source>
</evidence>
<gene>
    <name evidence="10" type="ORF">TcWFU_009674</name>
</gene>
<dbReference type="Gene3D" id="3.90.70.10">
    <property type="entry name" value="Cysteine proteinases"/>
    <property type="match status" value="1"/>
</dbReference>
<dbReference type="InterPro" id="IPR001394">
    <property type="entry name" value="Peptidase_C19_UCH"/>
</dbReference>
<sequence>MLLALLVGSTSIAFGRIAYPFLRDGICSLWVANRGDLPIGLPNNSNLCYLNALLQAMSSSRVLVKSMRHSAAVKRSRLLCSLVAVLGSVCYFTQLLLRILGLGCSFDYLKCHDLIEAILNAHRTLIDELSLTGRWAVNDQQDVHELYAFFMDQAEESETRQTTLSGAEDLLTVSRLPPFPPMSANGVTPSAAATATTSSSITTTNTRGLQQFGLGAYLSPHPPAFSPTSFLPSSFHQFIASQIFCTKCSYRGELRLVPESCLILFPEKSRRLHTRKLSSKGKMEYRCSVETMLNDEFCAAERLTGIHCPQCHMEALRIPEAMVNDPSPLVSDRSSIRHFVESLCRNTCCARRWVALPPATTAASARSPLVIYIQRAVWLPLRRIAPDADDYVRNFTAGGMMSKFTEHVTFSDALDLAPYLAYGCTFNALARLNNVKCGGEKSKKKSLRYALRSVIVHHGNTLHAGHYVAYRCWLEASAESATSNQWILSSDQYVNPVSFSRVKDCQAYMLFYEPIEEGIPDTTHPFASTGHGINGAVVEEEDWRADGCSEEKTSLEEAASPARRIRTLMAMMCDEGELG</sequence>
<dbReference type="PROSITE" id="PS50235">
    <property type="entry name" value="USP_3"/>
    <property type="match status" value="1"/>
</dbReference>
<reference evidence="10 11" key="1">
    <citation type="journal article" date="2022" name="Front. Cell. Infect. Microbiol.">
        <title>The Genomes of Two Strains of Taenia crassiceps the Animal Model for the Study of Human Cysticercosis.</title>
        <authorList>
            <person name="Bobes R.J."/>
            <person name="Estrada K."/>
            <person name="Rios-Valencia D.G."/>
            <person name="Calderon-Gallegos A."/>
            <person name="de la Torre P."/>
            <person name="Carrero J.C."/>
            <person name="Sanchez-Flores A."/>
            <person name="Laclette J.P."/>
        </authorList>
    </citation>
    <scope>NUCLEOTIDE SEQUENCE [LARGE SCALE GENOMIC DNA]</scope>
    <source>
        <strain evidence="10">WFUcys</strain>
    </source>
</reference>
<dbReference type="PANTHER" id="PTHR24006">
    <property type="entry name" value="UBIQUITIN CARBOXYL-TERMINAL HYDROLASE"/>
    <property type="match status" value="1"/>
</dbReference>
<dbReference type="EC" id="3.4.19.12" evidence="3"/>
<keyword evidence="5" id="KW-0833">Ubl conjugation pathway</keyword>
<comment type="similarity">
    <text evidence="2">Belongs to the peptidase C19 family.</text>
</comment>
<dbReference type="PANTHER" id="PTHR24006:SF888">
    <property type="entry name" value="UBIQUITIN CARBOXYL-TERMINAL HYDROLASE 30"/>
    <property type="match status" value="1"/>
</dbReference>
<evidence type="ECO:0000313" key="11">
    <source>
        <dbReference type="Proteomes" id="UP001651158"/>
    </source>
</evidence>
<evidence type="ECO:0000256" key="3">
    <source>
        <dbReference type="ARBA" id="ARBA00012759"/>
    </source>
</evidence>
<keyword evidence="8" id="KW-0732">Signal</keyword>
<evidence type="ECO:0000256" key="1">
    <source>
        <dbReference type="ARBA" id="ARBA00000707"/>
    </source>
</evidence>
<evidence type="ECO:0000256" key="2">
    <source>
        <dbReference type="ARBA" id="ARBA00009085"/>
    </source>
</evidence>
<dbReference type="GO" id="GO:0016787">
    <property type="term" value="F:hydrolase activity"/>
    <property type="evidence" value="ECO:0007669"/>
    <property type="project" value="UniProtKB-KW"/>
</dbReference>
<name>A0ABR4Q1Y1_9CEST</name>
<protein>
    <recommendedName>
        <fullName evidence="3">ubiquitinyl hydrolase 1</fullName>
        <ecNumber evidence="3">3.4.19.12</ecNumber>
    </recommendedName>
</protein>
<feature type="signal peptide" evidence="8">
    <location>
        <begin position="1"/>
        <end position="15"/>
    </location>
</feature>
<evidence type="ECO:0000256" key="8">
    <source>
        <dbReference type="SAM" id="SignalP"/>
    </source>
</evidence>
<keyword evidence="6 10" id="KW-0378">Hydrolase</keyword>
<dbReference type="EMBL" id="JAKROA010000017">
    <property type="protein sequence ID" value="KAL5103607.1"/>
    <property type="molecule type" value="Genomic_DNA"/>
</dbReference>
<comment type="caution">
    <text evidence="10">The sequence shown here is derived from an EMBL/GenBank/DDBJ whole genome shotgun (WGS) entry which is preliminary data.</text>
</comment>
<keyword evidence="11" id="KW-1185">Reference proteome</keyword>
<feature type="domain" description="USP" evidence="9">
    <location>
        <begin position="39"/>
        <end position="515"/>
    </location>
</feature>
<dbReference type="InterPro" id="IPR050164">
    <property type="entry name" value="Peptidase_C19"/>
</dbReference>
<dbReference type="PROSITE" id="PS00973">
    <property type="entry name" value="USP_2"/>
    <property type="match status" value="1"/>
</dbReference>